<gene>
    <name evidence="2" type="ORF">H5410_009609</name>
</gene>
<sequence length="276" mass="30947">MQEEEYFSPSFSSYSSNRVAEIAGKISDEIKRDSELVEENVDGADEEADFEFSLVCENPEDSVGVFPFDRQIQPIYPVFNRDLLLNDVSYDVDREGLNGESSENLNSSVQVSLKDLFLEEREPLSSSSSEVDELESVPPGTYCVWKPNITEPSPSRCKKSNSTGSAFKRWNIRDLMRRSNSDGKDSFVFLTPEKGLKSERSKAKDSAEATKVAGKLKAKGNSSSGNKASSMTDVYLRNQAAKEMDKNRRKSYLPYRRDLVGFFANASNIGRTFPPF</sequence>
<feature type="compositionally biased region" description="Low complexity" evidence="1">
    <location>
        <begin position="213"/>
        <end position="230"/>
    </location>
</feature>
<evidence type="ECO:0000313" key="2">
    <source>
        <dbReference type="EMBL" id="KAG5624391.1"/>
    </source>
</evidence>
<dbReference type="PANTHER" id="PTHR33095:SF115">
    <property type="match status" value="1"/>
</dbReference>
<dbReference type="PANTHER" id="PTHR33095">
    <property type="entry name" value="OS07G0619500 PROTEIN"/>
    <property type="match status" value="1"/>
</dbReference>
<dbReference type="Pfam" id="PF07816">
    <property type="entry name" value="DUF1645"/>
    <property type="match status" value="1"/>
</dbReference>
<dbReference type="Proteomes" id="UP000824120">
    <property type="component" value="Chromosome 2"/>
</dbReference>
<feature type="region of interest" description="Disordered" evidence="1">
    <location>
        <begin position="197"/>
        <end position="233"/>
    </location>
</feature>
<keyword evidence="3" id="KW-1185">Reference proteome</keyword>
<dbReference type="InterPro" id="IPR012442">
    <property type="entry name" value="DUF1645_plant"/>
</dbReference>
<proteinExistence type="predicted"/>
<name>A0A9J6AK45_SOLCO</name>
<organism evidence="2 3">
    <name type="scientific">Solanum commersonii</name>
    <name type="common">Commerson's wild potato</name>
    <name type="synonym">Commerson's nightshade</name>
    <dbReference type="NCBI Taxonomy" id="4109"/>
    <lineage>
        <taxon>Eukaryota</taxon>
        <taxon>Viridiplantae</taxon>
        <taxon>Streptophyta</taxon>
        <taxon>Embryophyta</taxon>
        <taxon>Tracheophyta</taxon>
        <taxon>Spermatophyta</taxon>
        <taxon>Magnoliopsida</taxon>
        <taxon>eudicotyledons</taxon>
        <taxon>Gunneridae</taxon>
        <taxon>Pentapetalae</taxon>
        <taxon>asterids</taxon>
        <taxon>lamiids</taxon>
        <taxon>Solanales</taxon>
        <taxon>Solanaceae</taxon>
        <taxon>Solanoideae</taxon>
        <taxon>Solaneae</taxon>
        <taxon>Solanum</taxon>
    </lineage>
</organism>
<dbReference type="EMBL" id="JACXVP010000002">
    <property type="protein sequence ID" value="KAG5624391.1"/>
    <property type="molecule type" value="Genomic_DNA"/>
</dbReference>
<accession>A0A9J6AK45</accession>
<reference evidence="2 3" key="1">
    <citation type="submission" date="2020-09" db="EMBL/GenBank/DDBJ databases">
        <title>De no assembly of potato wild relative species, Solanum commersonii.</title>
        <authorList>
            <person name="Cho K."/>
        </authorList>
    </citation>
    <scope>NUCLEOTIDE SEQUENCE [LARGE SCALE GENOMIC DNA]</scope>
    <source>
        <strain evidence="2">LZ3.2</strain>
        <tissue evidence="2">Leaf</tissue>
    </source>
</reference>
<protein>
    <submittedName>
        <fullName evidence="2">Uncharacterized protein</fullName>
    </submittedName>
</protein>
<evidence type="ECO:0000256" key="1">
    <source>
        <dbReference type="SAM" id="MobiDB-lite"/>
    </source>
</evidence>
<evidence type="ECO:0000313" key="3">
    <source>
        <dbReference type="Proteomes" id="UP000824120"/>
    </source>
</evidence>
<dbReference type="OrthoDB" id="1111059at2759"/>
<dbReference type="AlphaFoldDB" id="A0A9J6AK45"/>
<comment type="caution">
    <text evidence="2">The sequence shown here is derived from an EMBL/GenBank/DDBJ whole genome shotgun (WGS) entry which is preliminary data.</text>
</comment>
<feature type="compositionally biased region" description="Basic and acidic residues" evidence="1">
    <location>
        <begin position="197"/>
        <end position="208"/>
    </location>
</feature>